<dbReference type="GeneID" id="20199717"/>
<evidence type="ECO:0000313" key="1">
    <source>
        <dbReference type="EMBL" id="ESN99208.1"/>
    </source>
</evidence>
<dbReference type="EnsemblMetazoa" id="HelroT162719">
    <property type="protein sequence ID" value="HelroP162719"/>
    <property type="gene ID" value="HelroG162719"/>
</dbReference>
<sequence length="353" mass="40936">MCHVVNHLTILFFAVSQSDFPEYDVVLRRLAHFKQIFIINLVNNLLSLPLYKQISLIPVATITSQSPSFSHAGICNGNKENKVNQFMKKNVISLKEYLLESEPGLSSTLTKLANSPTEDTMKSYNHSLCHLYIPKKFINDLLQLKSLWRSDACLSTTPTTPQQRFQFDRLQKINPDLGVQTSQLTSKIFSELAREAASEIIRIYEYQIALLNSDLSIEMLASHCVDRIMSYIRQELNVGQKELKWNLYDIFDKPGLRRDVLLEQEDIVNPTSSCKNLFNFYAAPFSSPMVYGYRGQIIEIDYANHAFTAFQKELETYCDEVFWRYDDFHRMYVPFQLMIGTMALKRLSFHLFN</sequence>
<dbReference type="InParanoid" id="T1ET17"/>
<reference evidence="3" key="1">
    <citation type="submission" date="2012-12" db="EMBL/GenBank/DDBJ databases">
        <authorList>
            <person name="Hellsten U."/>
            <person name="Grimwood J."/>
            <person name="Chapman J.A."/>
            <person name="Shapiro H."/>
            <person name="Aerts A."/>
            <person name="Otillar R.P."/>
            <person name="Terry A.Y."/>
            <person name="Boore J.L."/>
            <person name="Simakov O."/>
            <person name="Marletaz F."/>
            <person name="Cho S.-J."/>
            <person name="Edsinger-Gonzales E."/>
            <person name="Havlak P."/>
            <person name="Kuo D.-H."/>
            <person name="Larsson T."/>
            <person name="Lv J."/>
            <person name="Arendt D."/>
            <person name="Savage R."/>
            <person name="Osoegawa K."/>
            <person name="de Jong P."/>
            <person name="Lindberg D.R."/>
            <person name="Seaver E.C."/>
            <person name="Weisblat D.A."/>
            <person name="Putnam N.H."/>
            <person name="Grigoriev I.V."/>
            <person name="Rokhsar D.S."/>
        </authorList>
    </citation>
    <scope>NUCLEOTIDE SEQUENCE</scope>
</reference>
<dbReference type="RefSeq" id="XP_009023086.1">
    <property type="nucleotide sequence ID" value="XM_009024838.1"/>
</dbReference>
<organism evidence="2 3">
    <name type="scientific">Helobdella robusta</name>
    <name type="common">Californian leech</name>
    <dbReference type="NCBI Taxonomy" id="6412"/>
    <lineage>
        <taxon>Eukaryota</taxon>
        <taxon>Metazoa</taxon>
        <taxon>Spiralia</taxon>
        <taxon>Lophotrochozoa</taxon>
        <taxon>Annelida</taxon>
        <taxon>Clitellata</taxon>
        <taxon>Hirudinea</taxon>
        <taxon>Rhynchobdellida</taxon>
        <taxon>Glossiphoniidae</taxon>
        <taxon>Helobdella</taxon>
    </lineage>
</organism>
<evidence type="ECO:0000313" key="2">
    <source>
        <dbReference type="EnsemblMetazoa" id="HelroP162719"/>
    </source>
</evidence>
<proteinExistence type="predicted"/>
<dbReference type="EMBL" id="AMQM01001150">
    <property type="status" value="NOT_ANNOTATED_CDS"/>
    <property type="molecule type" value="Genomic_DNA"/>
</dbReference>
<reference evidence="1 3" key="2">
    <citation type="journal article" date="2013" name="Nature">
        <title>Insights into bilaterian evolution from three spiralian genomes.</title>
        <authorList>
            <person name="Simakov O."/>
            <person name="Marletaz F."/>
            <person name="Cho S.J."/>
            <person name="Edsinger-Gonzales E."/>
            <person name="Havlak P."/>
            <person name="Hellsten U."/>
            <person name="Kuo D.H."/>
            <person name="Larsson T."/>
            <person name="Lv J."/>
            <person name="Arendt D."/>
            <person name="Savage R."/>
            <person name="Osoegawa K."/>
            <person name="de Jong P."/>
            <person name="Grimwood J."/>
            <person name="Chapman J.A."/>
            <person name="Shapiro H."/>
            <person name="Aerts A."/>
            <person name="Otillar R.P."/>
            <person name="Terry A.Y."/>
            <person name="Boore J.L."/>
            <person name="Grigoriev I.V."/>
            <person name="Lindberg D.R."/>
            <person name="Seaver E.C."/>
            <person name="Weisblat D.A."/>
            <person name="Putnam N.H."/>
            <person name="Rokhsar D.S."/>
        </authorList>
    </citation>
    <scope>NUCLEOTIDE SEQUENCE</scope>
</reference>
<reference evidence="2" key="3">
    <citation type="submission" date="2015-06" db="UniProtKB">
        <authorList>
            <consortium name="EnsemblMetazoa"/>
        </authorList>
    </citation>
    <scope>IDENTIFICATION</scope>
</reference>
<dbReference type="AlphaFoldDB" id="T1ET17"/>
<keyword evidence="3" id="KW-1185">Reference proteome</keyword>
<protein>
    <submittedName>
        <fullName evidence="1 2">Uncharacterized protein</fullName>
    </submittedName>
</protein>
<evidence type="ECO:0000313" key="3">
    <source>
        <dbReference type="Proteomes" id="UP000015101"/>
    </source>
</evidence>
<dbReference type="CTD" id="20199717"/>
<gene>
    <name evidence="2" type="primary">20199717</name>
    <name evidence="1" type="ORF">HELRODRAFT_162719</name>
</gene>
<dbReference type="KEGG" id="hro:HELRODRAFT_162719"/>
<dbReference type="Proteomes" id="UP000015101">
    <property type="component" value="Unassembled WGS sequence"/>
</dbReference>
<name>T1ET17_HELRO</name>
<accession>T1ET17</accession>
<dbReference type="EMBL" id="KB097143">
    <property type="protein sequence ID" value="ESN99208.1"/>
    <property type="molecule type" value="Genomic_DNA"/>
</dbReference>
<dbReference type="HOGENOM" id="CLU_785909_0_0_1"/>